<dbReference type="Proteomes" id="UP000190896">
    <property type="component" value="Unassembled WGS sequence"/>
</dbReference>
<sequence length="76" mass="8175">MTMLKRITQSPFLNILSGLILLATAGNEIIETLGEPSIGAHHGIAIFGIIQILKAIPELMHGLKEAEEAKETLQGK</sequence>
<comment type="caution">
    <text evidence="1">The sequence shown here is derived from an EMBL/GenBank/DDBJ whole genome shotgun (WGS) entry which is preliminary data.</text>
</comment>
<gene>
    <name evidence="1" type="ORF">BOW51_02975</name>
</gene>
<name>A0A1T2KWW8_9GAMM</name>
<protein>
    <submittedName>
        <fullName evidence="1">Uncharacterized protein</fullName>
    </submittedName>
</protein>
<keyword evidence="2" id="KW-1185">Reference proteome</keyword>
<dbReference type="AlphaFoldDB" id="A0A1T2KWW8"/>
<reference evidence="1 2" key="1">
    <citation type="submission" date="2016-11" db="EMBL/GenBank/DDBJ databases">
        <title>Mixed transmission modes and dynamic genome evolution in an obligate animal-bacterial symbiosis.</title>
        <authorList>
            <person name="Russell S.L."/>
            <person name="Corbett-Detig R.B."/>
            <person name="Cavanaugh C.M."/>
        </authorList>
    </citation>
    <scope>NUCLEOTIDE SEQUENCE [LARGE SCALE GENOMIC DNA]</scope>
    <source>
        <strain evidence="1">Se-Cadez</strain>
    </source>
</reference>
<proteinExistence type="predicted"/>
<evidence type="ECO:0000313" key="2">
    <source>
        <dbReference type="Proteomes" id="UP000190896"/>
    </source>
</evidence>
<dbReference type="EMBL" id="MPRJ01000012">
    <property type="protein sequence ID" value="OOZ37347.1"/>
    <property type="molecule type" value="Genomic_DNA"/>
</dbReference>
<accession>A0A1T2KWW8</accession>
<evidence type="ECO:0000313" key="1">
    <source>
        <dbReference type="EMBL" id="OOZ37347.1"/>
    </source>
</evidence>
<organism evidence="1 2">
    <name type="scientific">Solemya velesiana gill symbiont</name>
    <dbReference type="NCBI Taxonomy" id="1918948"/>
    <lineage>
        <taxon>Bacteria</taxon>
        <taxon>Pseudomonadati</taxon>
        <taxon>Pseudomonadota</taxon>
        <taxon>Gammaproteobacteria</taxon>
        <taxon>sulfur-oxidizing symbionts</taxon>
    </lineage>
</organism>